<evidence type="ECO:0000313" key="3">
    <source>
        <dbReference type="Proteomes" id="UP000009168"/>
    </source>
</evidence>
<sequence length="213" mass="24925">MWNVISGNEYLKQKNTTHNQKRHLINIIGARPAITNDLPWYPSHSLSKNTNKFSIQRNIKVFNDNQVLLKKMMEIDQKDAQLSQKKLSKSFQMHKIKSSAEYVRKSNEKFIGIENQKMLQRIVSQKSVYQNKDFKKQNLQANLYKQNISRQNKKYNLDYTILAKKELLSDSAFIRRSSLSTQAYSSFSKSPILMALNSKKNENAKDFIDFPIL</sequence>
<protein>
    <submittedName>
        <fullName evidence="2">Uncharacterized protein</fullName>
    </submittedName>
</protein>
<gene>
    <name evidence="2" type="ORF">TTHERM_00825140</name>
</gene>
<dbReference type="Pfam" id="PF13879">
    <property type="entry name" value="Hmw_CFAP97"/>
    <property type="match status" value="1"/>
</dbReference>
<comment type="similarity">
    <text evidence="1">Belongs to the CFAP97 family.</text>
</comment>
<dbReference type="Proteomes" id="UP000009168">
    <property type="component" value="Unassembled WGS sequence"/>
</dbReference>
<dbReference type="OMA" id="KMMEIDQ"/>
<dbReference type="PANTHER" id="PTHR33768:SF3">
    <property type="entry name" value="MIP11318P"/>
    <property type="match status" value="1"/>
</dbReference>
<evidence type="ECO:0000256" key="1">
    <source>
        <dbReference type="ARBA" id="ARBA00008315"/>
    </source>
</evidence>
<proteinExistence type="inferred from homology"/>
<reference evidence="3" key="1">
    <citation type="journal article" date="2006" name="PLoS Biol.">
        <title>Macronuclear genome sequence of the ciliate Tetrahymena thermophila, a model eukaryote.</title>
        <authorList>
            <person name="Eisen J.A."/>
            <person name="Coyne R.S."/>
            <person name="Wu M."/>
            <person name="Wu D."/>
            <person name="Thiagarajan M."/>
            <person name="Wortman J.R."/>
            <person name="Badger J.H."/>
            <person name="Ren Q."/>
            <person name="Amedeo P."/>
            <person name="Jones K.M."/>
            <person name="Tallon L.J."/>
            <person name="Delcher A.L."/>
            <person name="Salzberg S.L."/>
            <person name="Silva J.C."/>
            <person name="Haas B.J."/>
            <person name="Majoros W.H."/>
            <person name="Farzad M."/>
            <person name="Carlton J.M."/>
            <person name="Smith R.K. Jr."/>
            <person name="Garg J."/>
            <person name="Pearlman R.E."/>
            <person name="Karrer K.M."/>
            <person name="Sun L."/>
            <person name="Manning G."/>
            <person name="Elde N.C."/>
            <person name="Turkewitz A.P."/>
            <person name="Asai D.J."/>
            <person name="Wilkes D.E."/>
            <person name="Wang Y."/>
            <person name="Cai H."/>
            <person name="Collins K."/>
            <person name="Stewart B.A."/>
            <person name="Lee S.R."/>
            <person name="Wilamowska K."/>
            <person name="Weinberg Z."/>
            <person name="Ruzzo W.L."/>
            <person name="Wloga D."/>
            <person name="Gaertig J."/>
            <person name="Frankel J."/>
            <person name="Tsao C.-C."/>
            <person name="Gorovsky M.A."/>
            <person name="Keeling P.J."/>
            <person name="Waller R.F."/>
            <person name="Patron N.J."/>
            <person name="Cherry J.M."/>
            <person name="Stover N.A."/>
            <person name="Krieger C.J."/>
            <person name="del Toro C."/>
            <person name="Ryder H.F."/>
            <person name="Williamson S.C."/>
            <person name="Barbeau R.A."/>
            <person name="Hamilton E.P."/>
            <person name="Orias E."/>
        </authorList>
    </citation>
    <scope>NUCLEOTIDE SEQUENCE [LARGE SCALE GENOMIC DNA]</scope>
    <source>
        <strain evidence="3">SB210</strain>
    </source>
</reference>
<dbReference type="InterPro" id="IPR029488">
    <property type="entry name" value="Hmw/CFAP97"/>
</dbReference>
<organism evidence="2 3">
    <name type="scientific">Tetrahymena thermophila (strain SB210)</name>
    <dbReference type="NCBI Taxonomy" id="312017"/>
    <lineage>
        <taxon>Eukaryota</taxon>
        <taxon>Sar</taxon>
        <taxon>Alveolata</taxon>
        <taxon>Ciliophora</taxon>
        <taxon>Intramacronucleata</taxon>
        <taxon>Oligohymenophorea</taxon>
        <taxon>Hymenostomatida</taxon>
        <taxon>Tetrahymenina</taxon>
        <taxon>Tetrahymenidae</taxon>
        <taxon>Tetrahymena</taxon>
    </lineage>
</organism>
<dbReference type="KEGG" id="tet:TTHERM_00825140"/>
<dbReference type="RefSeq" id="XP_001031382.3">
    <property type="nucleotide sequence ID" value="XM_001031382.4"/>
</dbReference>
<dbReference type="AlphaFoldDB" id="I7LZE2"/>
<name>I7LZE2_TETTS</name>
<dbReference type="eggNOG" id="ENOG502SWZM">
    <property type="taxonomic scope" value="Eukaryota"/>
</dbReference>
<evidence type="ECO:0000313" key="2">
    <source>
        <dbReference type="EMBL" id="EAR83719.3"/>
    </source>
</evidence>
<dbReference type="HOGENOM" id="CLU_1285594_0_0_1"/>
<dbReference type="InterPro" id="IPR038792">
    <property type="entry name" value="CFAP97D1/2"/>
</dbReference>
<dbReference type="OrthoDB" id="2163395at2759"/>
<keyword evidence="3" id="KW-1185">Reference proteome</keyword>
<dbReference type="EMBL" id="GG662507">
    <property type="protein sequence ID" value="EAR83719.3"/>
    <property type="molecule type" value="Genomic_DNA"/>
</dbReference>
<dbReference type="GeneID" id="7830896"/>
<accession>I7LZE2</accession>
<dbReference type="InParanoid" id="I7LZE2"/>
<dbReference type="PANTHER" id="PTHR33768">
    <property type="entry name" value="MIP11318P"/>
    <property type="match status" value="1"/>
</dbReference>